<dbReference type="EMBL" id="HG994365">
    <property type="protein sequence ID" value="CAF2073275.1"/>
    <property type="molecule type" value="Genomic_DNA"/>
</dbReference>
<accession>A0A816RCF9</accession>
<protein>
    <submittedName>
        <fullName evidence="1">(rape) hypothetical protein</fullName>
    </submittedName>
</protein>
<dbReference type="AlphaFoldDB" id="A0A816RCF9"/>
<dbReference type="Proteomes" id="UP001295469">
    <property type="component" value="Chromosome C01"/>
</dbReference>
<dbReference type="Pfam" id="PF10275">
    <property type="entry name" value="Peptidase_C65"/>
    <property type="match status" value="1"/>
</dbReference>
<proteinExistence type="predicted"/>
<dbReference type="InterPro" id="IPR042467">
    <property type="entry name" value="Peptidase_C65_otubain_sub2"/>
</dbReference>
<evidence type="ECO:0000313" key="1">
    <source>
        <dbReference type="EMBL" id="CAF2073275.1"/>
    </source>
</evidence>
<dbReference type="InterPro" id="IPR019400">
    <property type="entry name" value="Peptidase_C65_otubain"/>
</dbReference>
<dbReference type="Gene3D" id="1.20.1300.20">
    <property type="entry name" value="Peptidase C65 Otubain, subdomain 2"/>
    <property type="match status" value="1"/>
</dbReference>
<gene>
    <name evidence="1" type="ORF">DARMORV10_C01P27720.1</name>
</gene>
<organism evidence="1">
    <name type="scientific">Brassica napus</name>
    <name type="common">Rape</name>
    <dbReference type="NCBI Taxonomy" id="3708"/>
    <lineage>
        <taxon>Eukaryota</taxon>
        <taxon>Viridiplantae</taxon>
        <taxon>Streptophyta</taxon>
        <taxon>Embryophyta</taxon>
        <taxon>Tracheophyta</taxon>
        <taxon>Spermatophyta</taxon>
        <taxon>Magnoliopsida</taxon>
        <taxon>eudicotyledons</taxon>
        <taxon>Gunneridae</taxon>
        <taxon>Pentapetalae</taxon>
        <taxon>rosids</taxon>
        <taxon>malvids</taxon>
        <taxon>Brassicales</taxon>
        <taxon>Brassicaceae</taxon>
        <taxon>Brassiceae</taxon>
        <taxon>Brassica</taxon>
    </lineage>
</organism>
<sequence>MDFPFISLSLSFVTSSLFLLQYREHDIFSGDFDLHFHHPISITPLLWRFRSSSSSSNLDHSIFSVRIERRICFVWRRSMTQDQSFWSGTEMGLIRLDKSVFSHSMTPGETISVSSASIKGAMAFEVSELEAMEIASSEASCSLTFYEELVNRNRDQSISDYIVMFFWFVTAGEVRTRAEFFKPFITGLSNSTVDQVLNAGNKNATREDIYRMVSNKARISGTLWSHLVLKRPCKCLMVWWLLNLDTRCVPSANLSWNEVVSAAVSTKALLVVLVLRSFVWVKLVVLQLIVS</sequence>
<reference evidence="1" key="1">
    <citation type="submission" date="2021-01" db="EMBL/GenBank/DDBJ databases">
        <authorList>
            <consortium name="Genoscope - CEA"/>
            <person name="William W."/>
        </authorList>
    </citation>
    <scope>NUCLEOTIDE SEQUENCE</scope>
</reference>
<name>A0A816RCF9_BRANA</name>